<organism evidence="5 6">
    <name type="scientific">Mycolicibacter arupensis</name>
    <dbReference type="NCBI Taxonomy" id="342002"/>
    <lineage>
        <taxon>Bacteria</taxon>
        <taxon>Bacillati</taxon>
        <taxon>Actinomycetota</taxon>
        <taxon>Actinomycetes</taxon>
        <taxon>Mycobacteriales</taxon>
        <taxon>Mycobacteriaceae</taxon>
        <taxon>Mycolicibacter</taxon>
    </lineage>
</organism>
<keyword evidence="1" id="KW-0742">SOS response</keyword>
<evidence type="ECO:0000256" key="2">
    <source>
        <dbReference type="SAM" id="Coils"/>
    </source>
</evidence>
<dbReference type="AlphaFoldDB" id="A0A5C7XS16"/>
<dbReference type="Pfam" id="PF13166">
    <property type="entry name" value="AAA_13"/>
    <property type="match status" value="1"/>
</dbReference>
<dbReference type="EMBL" id="SSGD01000128">
    <property type="protein sequence ID" value="TXI52337.1"/>
    <property type="molecule type" value="Genomic_DNA"/>
</dbReference>
<dbReference type="PANTHER" id="PTHR32182:SF22">
    <property type="entry name" value="ATP-DEPENDENT ENDONUCLEASE, OLD FAMILY-RELATED"/>
    <property type="match status" value="1"/>
</dbReference>
<evidence type="ECO:0000313" key="5">
    <source>
        <dbReference type="EMBL" id="TXI52337.1"/>
    </source>
</evidence>
<keyword evidence="2" id="KW-0175">Coiled coil</keyword>
<comment type="caution">
    <text evidence="5">The sequence shown here is derived from an EMBL/GenBank/DDBJ whole genome shotgun (WGS) entry which is preliminary data.</text>
</comment>
<dbReference type="InterPro" id="IPR027417">
    <property type="entry name" value="P-loop_NTPase"/>
</dbReference>
<accession>A0A5C7XS16</accession>
<feature type="coiled-coil region" evidence="2">
    <location>
        <begin position="531"/>
        <end position="561"/>
    </location>
</feature>
<dbReference type="Gene3D" id="3.40.50.300">
    <property type="entry name" value="P-loop containing nucleotide triphosphate hydrolases"/>
    <property type="match status" value="1"/>
</dbReference>
<feature type="region of interest" description="Disordered" evidence="3">
    <location>
        <begin position="1"/>
        <end position="49"/>
    </location>
</feature>
<gene>
    <name evidence="5" type="ORF">E6Q54_18550</name>
</gene>
<dbReference type="SUPFAM" id="SSF52540">
    <property type="entry name" value="P-loop containing nucleoside triphosphate hydrolases"/>
    <property type="match status" value="1"/>
</dbReference>
<sequence>MPDAATPTISWKAARSTEVNQSHTALEQSGPTIGDLPEEPGTPDPRETLAGWANEQDEWIRSIIRHVLGTGRALSNDDIDVVYTLFRQEKGLDERTLPTEPRLAMEAPEEDAELPLVITRLSEVTGVNAIVTGSVIEPHVGMTILFGENGTGKTGYARILKALAGSRTADTILGDISASQEVALSAKIGYTIGPDVNEFVWTGGQGHAPFTRMSIFDSPAVNFHVDDDLEYSYVPTVLALFNHVSTAIKGVQERIDKSVGDLSSGSTTLLSRFPRESTIYPLVETLGASTDLADLNARADRGLDVDQRTDVLRRAVAALEADALTAQIAERQRGERVLRQAVLAATTLGALDVQALNARIERLAELQSDYRTFRTELFAAADLPADPEETWEAFVSSGDRYAAHLESLGVHDVERCLYCRQPLTDPARALVAKYGEYLTDKISSDIASAQQSIGSVTAPILAIQLNDVNPFVDEYGGQADRPSFFAGVAGIRDAAATAAAAIRAGGPIDTSSLAGVSTLASAVSAAQVSIAAEIADLKNQAENRADALREKKRELAELTAAGELAKSWTTIQAQVERAKESDKLRVLAGKFSSLGRSVTELAKAASDQLINQSFDKLFAEECAALRAPELKVEFVGRQGRAQRRKTLAGRHKPSKILSEGEQKVLALADFLAEARLAGITAPVIFDDPVSSLDHRRINEVARRVASLAECNQVIVFTHDIFFATTLLSLFEASKRCAYFQVTDEDGKGQVTRASGPRWDSLGSLKSNINKTIEAARAVDGEARAALIRDGYGWIRSWCEVFTETELLKGVSQRYQPNIRMTTLSEIKGGALPAVSKVVTRVFEDACRYIAAHSQPLPTLGVGPSLAGLETHWKELQDARTQYAAATE</sequence>
<dbReference type="GO" id="GO:0000731">
    <property type="term" value="P:DNA synthesis involved in DNA repair"/>
    <property type="evidence" value="ECO:0007669"/>
    <property type="project" value="TreeGrafter"/>
</dbReference>
<proteinExistence type="predicted"/>
<keyword evidence="1" id="KW-0227">DNA damage</keyword>
<dbReference type="GO" id="GO:0006302">
    <property type="term" value="P:double-strand break repair"/>
    <property type="evidence" value="ECO:0007669"/>
    <property type="project" value="TreeGrafter"/>
</dbReference>
<reference evidence="5 6" key="1">
    <citation type="submission" date="2018-09" db="EMBL/GenBank/DDBJ databases">
        <title>Metagenome Assembled Genomes from an Advanced Water Purification Facility.</title>
        <authorList>
            <person name="Stamps B.W."/>
            <person name="Spear J.R."/>
        </authorList>
    </citation>
    <scope>NUCLEOTIDE SEQUENCE [LARGE SCALE GENOMIC DNA]</scope>
    <source>
        <strain evidence="5">Bin_29_2</strain>
    </source>
</reference>
<evidence type="ECO:0000259" key="4">
    <source>
        <dbReference type="Pfam" id="PF13166"/>
    </source>
</evidence>
<feature type="compositionally biased region" description="Polar residues" evidence="3">
    <location>
        <begin position="17"/>
        <end position="31"/>
    </location>
</feature>
<evidence type="ECO:0000313" key="6">
    <source>
        <dbReference type="Proteomes" id="UP000321797"/>
    </source>
</evidence>
<protein>
    <recommendedName>
        <fullName evidence="4">Protein CR006 P-loop domain-containing protein</fullName>
    </recommendedName>
</protein>
<dbReference type="InterPro" id="IPR026866">
    <property type="entry name" value="CR006_AAA"/>
</dbReference>
<evidence type="ECO:0000256" key="3">
    <source>
        <dbReference type="SAM" id="MobiDB-lite"/>
    </source>
</evidence>
<dbReference type="GO" id="GO:0009432">
    <property type="term" value="P:SOS response"/>
    <property type="evidence" value="ECO:0007669"/>
    <property type="project" value="UniProtKB-KW"/>
</dbReference>
<evidence type="ECO:0000256" key="1">
    <source>
        <dbReference type="ARBA" id="ARBA00023236"/>
    </source>
</evidence>
<name>A0A5C7XS16_9MYCO</name>
<dbReference type="CDD" id="cd00267">
    <property type="entry name" value="ABC_ATPase"/>
    <property type="match status" value="1"/>
</dbReference>
<dbReference type="Proteomes" id="UP000321797">
    <property type="component" value="Unassembled WGS sequence"/>
</dbReference>
<feature type="domain" description="Protein CR006 P-loop" evidence="4">
    <location>
        <begin position="516"/>
        <end position="739"/>
    </location>
</feature>
<dbReference type="PANTHER" id="PTHR32182">
    <property type="entry name" value="DNA REPLICATION AND REPAIR PROTEIN RECF"/>
    <property type="match status" value="1"/>
</dbReference>